<sequence length="213" mass="22796">MADRSTAHSFRTTLITPRGPDPGVNRSRRALLGSLAAVTLGGCLDDVTSRSTTTTMSDRDGDGVPDRGDDYPDDPDRAFRSFHADSGGATTLEPGDFRAFALTNSPEASGDVLHYEASVAGDTPIDCLVFERDAYDRYERGARDVPIAESYSRTAVTETSLTARLDRGAYVFAVDYTDQTTPTGTGPVDVTYTLDLAEPRAEPTSTGRSTAPE</sequence>
<feature type="compositionally biased region" description="Basic and acidic residues" evidence="1">
    <location>
        <begin position="57"/>
        <end position="73"/>
    </location>
</feature>
<name>A0A830GEC7_9EURY</name>
<feature type="region of interest" description="Disordered" evidence="1">
    <location>
        <begin position="45"/>
        <end position="73"/>
    </location>
</feature>
<protein>
    <submittedName>
        <fullName evidence="2">Uncharacterized protein</fullName>
    </submittedName>
</protein>
<dbReference type="EMBL" id="BMOQ01000006">
    <property type="protein sequence ID" value="GGN21564.1"/>
    <property type="molecule type" value="Genomic_DNA"/>
</dbReference>
<organism evidence="2 3">
    <name type="scientific">Halarchaeum nitratireducens</name>
    <dbReference type="NCBI Taxonomy" id="489913"/>
    <lineage>
        <taxon>Archaea</taxon>
        <taxon>Methanobacteriati</taxon>
        <taxon>Methanobacteriota</taxon>
        <taxon>Stenosarchaea group</taxon>
        <taxon>Halobacteria</taxon>
        <taxon>Halobacteriales</taxon>
        <taxon>Halobacteriaceae</taxon>
    </lineage>
</organism>
<dbReference type="AlphaFoldDB" id="A0A830GEC7"/>
<dbReference type="Proteomes" id="UP000608850">
    <property type="component" value="Unassembled WGS sequence"/>
</dbReference>
<evidence type="ECO:0000256" key="1">
    <source>
        <dbReference type="SAM" id="MobiDB-lite"/>
    </source>
</evidence>
<feature type="region of interest" description="Disordered" evidence="1">
    <location>
        <begin position="1"/>
        <end position="26"/>
    </location>
</feature>
<proteinExistence type="predicted"/>
<reference evidence="2 3" key="1">
    <citation type="journal article" date="2019" name="Int. J. Syst. Evol. Microbiol.">
        <title>The Global Catalogue of Microorganisms (GCM) 10K type strain sequencing project: providing services to taxonomists for standard genome sequencing and annotation.</title>
        <authorList>
            <consortium name="The Broad Institute Genomics Platform"/>
            <consortium name="The Broad Institute Genome Sequencing Center for Infectious Disease"/>
            <person name="Wu L."/>
            <person name="Ma J."/>
        </authorList>
    </citation>
    <scope>NUCLEOTIDE SEQUENCE [LARGE SCALE GENOMIC DNA]</scope>
    <source>
        <strain evidence="2 3">JCM 16331</strain>
    </source>
</reference>
<accession>A0A830GEC7</accession>
<evidence type="ECO:0000313" key="3">
    <source>
        <dbReference type="Proteomes" id="UP000608850"/>
    </source>
</evidence>
<keyword evidence="3" id="KW-1185">Reference proteome</keyword>
<gene>
    <name evidence="2" type="ORF">GCM10009021_23640</name>
</gene>
<comment type="caution">
    <text evidence="2">The sequence shown here is derived from an EMBL/GenBank/DDBJ whole genome shotgun (WGS) entry which is preliminary data.</text>
</comment>
<feature type="compositionally biased region" description="Low complexity" evidence="1">
    <location>
        <begin position="45"/>
        <end position="56"/>
    </location>
</feature>
<evidence type="ECO:0000313" key="2">
    <source>
        <dbReference type="EMBL" id="GGN21564.1"/>
    </source>
</evidence>